<proteinExistence type="predicted"/>
<protein>
    <submittedName>
        <fullName evidence="2">Effector-binding domain-containing protein</fullName>
    </submittedName>
</protein>
<dbReference type="RefSeq" id="WP_113958621.1">
    <property type="nucleotide sequence ID" value="NZ_QNRR01000004.1"/>
</dbReference>
<sequence length="151" mass="16621">MSYKITLAQAEPTWVAVVRDRVQAQDLSRFVPAACGEVWSFIRAAKLPKPGRHVAVYLDGQEHVEVGAEVSEKFAGNERVHCSLLPSGRAVTTTHYGPYAGLGAAHAAIRAWCAQHGHQCSAVSWEVYGHWEETWSADASQIRTDVFYLLA</sequence>
<dbReference type="Gene3D" id="3.20.80.10">
    <property type="entry name" value="Regulatory factor, effector binding domain"/>
    <property type="match status" value="1"/>
</dbReference>
<accession>A0A366HM17</accession>
<dbReference type="InterPro" id="IPR010499">
    <property type="entry name" value="AraC_E-bd"/>
</dbReference>
<evidence type="ECO:0000313" key="2">
    <source>
        <dbReference type="EMBL" id="RBP44192.1"/>
    </source>
</evidence>
<dbReference type="OrthoDB" id="64208at2"/>
<organism evidence="2 3">
    <name type="scientific">Roseimicrobium gellanilyticum</name>
    <dbReference type="NCBI Taxonomy" id="748857"/>
    <lineage>
        <taxon>Bacteria</taxon>
        <taxon>Pseudomonadati</taxon>
        <taxon>Verrucomicrobiota</taxon>
        <taxon>Verrucomicrobiia</taxon>
        <taxon>Verrucomicrobiales</taxon>
        <taxon>Verrucomicrobiaceae</taxon>
        <taxon>Roseimicrobium</taxon>
    </lineage>
</organism>
<reference evidence="2 3" key="1">
    <citation type="submission" date="2018-06" db="EMBL/GenBank/DDBJ databases">
        <title>Genomic Encyclopedia of Type Strains, Phase IV (KMG-IV): sequencing the most valuable type-strain genomes for metagenomic binning, comparative biology and taxonomic classification.</title>
        <authorList>
            <person name="Goeker M."/>
        </authorList>
    </citation>
    <scope>NUCLEOTIDE SEQUENCE [LARGE SCALE GENOMIC DNA]</scope>
    <source>
        <strain evidence="2 3">DSM 25532</strain>
    </source>
</reference>
<dbReference type="Pfam" id="PF06445">
    <property type="entry name" value="GyrI-like"/>
    <property type="match status" value="1"/>
</dbReference>
<dbReference type="InterPro" id="IPR029442">
    <property type="entry name" value="GyrI-like"/>
</dbReference>
<evidence type="ECO:0000313" key="3">
    <source>
        <dbReference type="Proteomes" id="UP000253426"/>
    </source>
</evidence>
<dbReference type="AlphaFoldDB" id="A0A366HM17"/>
<feature type="domain" description="AraC effector-binding" evidence="1">
    <location>
        <begin position="3"/>
        <end position="151"/>
    </location>
</feature>
<dbReference type="InterPro" id="IPR011256">
    <property type="entry name" value="Reg_factor_effector_dom_sf"/>
</dbReference>
<gene>
    <name evidence="2" type="ORF">DES53_10411</name>
</gene>
<keyword evidence="3" id="KW-1185">Reference proteome</keyword>
<dbReference type="EMBL" id="QNRR01000004">
    <property type="protein sequence ID" value="RBP44192.1"/>
    <property type="molecule type" value="Genomic_DNA"/>
</dbReference>
<dbReference type="SMART" id="SM00871">
    <property type="entry name" value="AraC_E_bind"/>
    <property type="match status" value="1"/>
</dbReference>
<name>A0A366HM17_9BACT</name>
<dbReference type="SUPFAM" id="SSF55136">
    <property type="entry name" value="Probable bacterial effector-binding domain"/>
    <property type="match status" value="1"/>
</dbReference>
<evidence type="ECO:0000259" key="1">
    <source>
        <dbReference type="SMART" id="SM00871"/>
    </source>
</evidence>
<comment type="caution">
    <text evidence="2">The sequence shown here is derived from an EMBL/GenBank/DDBJ whole genome shotgun (WGS) entry which is preliminary data.</text>
</comment>
<dbReference type="Proteomes" id="UP000253426">
    <property type="component" value="Unassembled WGS sequence"/>
</dbReference>